<dbReference type="Proteomes" id="UP001224845">
    <property type="component" value="Unassembled WGS sequence"/>
</dbReference>
<dbReference type="RefSeq" id="WP_278877288.1">
    <property type="nucleotide sequence ID" value="NZ_CAXUQE020000001.1"/>
</dbReference>
<accession>A0AAW8ECE4</accession>
<evidence type="ECO:0008006" key="3">
    <source>
        <dbReference type="Google" id="ProtNLM"/>
    </source>
</evidence>
<gene>
    <name evidence="1" type="ORF">J2W39_001492</name>
</gene>
<evidence type="ECO:0000313" key="2">
    <source>
        <dbReference type="Proteomes" id="UP001224845"/>
    </source>
</evidence>
<organism evidence="1 2">
    <name type="scientific">Variovorax paradoxus</name>
    <dbReference type="NCBI Taxonomy" id="34073"/>
    <lineage>
        <taxon>Bacteria</taxon>
        <taxon>Pseudomonadati</taxon>
        <taxon>Pseudomonadota</taxon>
        <taxon>Betaproteobacteria</taxon>
        <taxon>Burkholderiales</taxon>
        <taxon>Comamonadaceae</taxon>
        <taxon>Variovorax</taxon>
    </lineage>
</organism>
<evidence type="ECO:0000313" key="1">
    <source>
        <dbReference type="EMBL" id="MDP9970262.1"/>
    </source>
</evidence>
<dbReference type="AlphaFoldDB" id="A0AAW8ECE4"/>
<sequence length="146" mass="15794">MSWWNILAATLCLGLCGIAGVFGVHVIVSSYAANARYMAEEKTWQALRGQGVRAQGVVVGISRQANRLTKNGNYGNNEVAATDLLLAYEDAAGNRHEVPVATFIELGLLANFSVGKKIDVIYARDAPDRVAIDRERTPLEIPSSAY</sequence>
<dbReference type="EMBL" id="JAUSRV010000003">
    <property type="protein sequence ID" value="MDP9970262.1"/>
    <property type="molecule type" value="Genomic_DNA"/>
</dbReference>
<comment type="caution">
    <text evidence="1">The sequence shown here is derived from an EMBL/GenBank/DDBJ whole genome shotgun (WGS) entry which is preliminary data.</text>
</comment>
<protein>
    <recommendedName>
        <fullName evidence="3">DUF3592 domain-containing protein</fullName>
    </recommendedName>
</protein>
<reference evidence="1" key="1">
    <citation type="submission" date="2023-07" db="EMBL/GenBank/DDBJ databases">
        <title>Sorghum-associated microbial communities from plants grown in Nebraska, USA.</title>
        <authorList>
            <person name="Schachtman D."/>
        </authorList>
    </citation>
    <scope>NUCLEOTIDE SEQUENCE</scope>
    <source>
        <strain evidence="1">DS3315</strain>
    </source>
</reference>
<name>A0AAW8ECE4_VARPD</name>
<proteinExistence type="predicted"/>